<dbReference type="PROSITE" id="PS00211">
    <property type="entry name" value="ABC_TRANSPORTER_1"/>
    <property type="match status" value="1"/>
</dbReference>
<evidence type="ECO:0000256" key="1">
    <source>
        <dbReference type="ARBA" id="ARBA00005417"/>
    </source>
</evidence>
<keyword evidence="2" id="KW-0813">Transport</keyword>
<dbReference type="PANTHER" id="PTHR42734:SF5">
    <property type="entry name" value="IRON TRANSPORT SYSTEM ATP-BINDING PROTEIN HI_0361-RELATED"/>
    <property type="match status" value="1"/>
</dbReference>
<dbReference type="SUPFAM" id="SSF52540">
    <property type="entry name" value="P-loop containing nucleoside triphosphate hydrolases"/>
    <property type="match status" value="1"/>
</dbReference>
<dbReference type="GO" id="GO:0005524">
    <property type="term" value="F:ATP binding"/>
    <property type="evidence" value="ECO:0007669"/>
    <property type="project" value="UniProtKB-KW"/>
</dbReference>
<dbReference type="InterPro" id="IPR003593">
    <property type="entry name" value="AAA+_ATPase"/>
</dbReference>
<name>A0AAU7QE09_9GAMM</name>
<evidence type="ECO:0000256" key="4">
    <source>
        <dbReference type="ARBA" id="ARBA00022840"/>
    </source>
</evidence>
<keyword evidence="3" id="KW-0547">Nucleotide-binding</keyword>
<dbReference type="InterPro" id="IPR003439">
    <property type="entry name" value="ABC_transporter-like_ATP-bd"/>
</dbReference>
<protein>
    <submittedName>
        <fullName evidence="6">ABC transporter ATP-binding protein</fullName>
    </submittedName>
</protein>
<reference evidence="6" key="1">
    <citation type="submission" date="2024-06" db="EMBL/GenBank/DDBJ databases">
        <authorList>
            <person name="Coelho C."/>
            <person name="Bento M."/>
            <person name="Garcia E."/>
            <person name="Camelo A."/>
            <person name="Brandao I."/>
            <person name="Espirito Santo C."/>
            <person name="Trovao J."/>
            <person name="Verissimo A."/>
            <person name="Costa J."/>
            <person name="Tiago I."/>
        </authorList>
    </citation>
    <scope>NUCLEOTIDE SEQUENCE</scope>
    <source>
        <strain evidence="6">KWT182</strain>
    </source>
</reference>
<dbReference type="GO" id="GO:0016887">
    <property type="term" value="F:ATP hydrolysis activity"/>
    <property type="evidence" value="ECO:0007669"/>
    <property type="project" value="InterPro"/>
</dbReference>
<evidence type="ECO:0000259" key="5">
    <source>
        <dbReference type="PROSITE" id="PS50893"/>
    </source>
</evidence>
<dbReference type="Pfam" id="PF00005">
    <property type="entry name" value="ABC_tran"/>
    <property type="match status" value="1"/>
</dbReference>
<organism evidence="6">
    <name type="scientific">Acerihabitans sp. KWT182</name>
    <dbReference type="NCBI Taxonomy" id="3157919"/>
    <lineage>
        <taxon>Bacteria</taxon>
        <taxon>Pseudomonadati</taxon>
        <taxon>Pseudomonadota</taxon>
        <taxon>Gammaproteobacteria</taxon>
        <taxon>Enterobacterales</taxon>
        <taxon>Pectobacteriaceae</taxon>
        <taxon>Acerihabitans</taxon>
    </lineage>
</organism>
<dbReference type="SMART" id="SM00382">
    <property type="entry name" value="AAA"/>
    <property type="match status" value="1"/>
</dbReference>
<evidence type="ECO:0000256" key="3">
    <source>
        <dbReference type="ARBA" id="ARBA00022741"/>
    </source>
</evidence>
<accession>A0AAU7QE09</accession>
<evidence type="ECO:0000313" key="6">
    <source>
        <dbReference type="EMBL" id="XBS71279.1"/>
    </source>
</evidence>
<dbReference type="Gene3D" id="3.40.50.300">
    <property type="entry name" value="P-loop containing nucleotide triphosphate hydrolases"/>
    <property type="match status" value="1"/>
</dbReference>
<evidence type="ECO:0000256" key="2">
    <source>
        <dbReference type="ARBA" id="ARBA00022448"/>
    </source>
</evidence>
<dbReference type="PROSITE" id="PS50893">
    <property type="entry name" value="ABC_TRANSPORTER_2"/>
    <property type="match status" value="1"/>
</dbReference>
<feature type="domain" description="ABC transporter" evidence="5">
    <location>
        <begin position="2"/>
        <end position="230"/>
    </location>
</feature>
<dbReference type="PANTHER" id="PTHR42734">
    <property type="entry name" value="METAL TRANSPORT SYSTEM ATP-BINDING PROTEIN TM_0124-RELATED"/>
    <property type="match status" value="1"/>
</dbReference>
<dbReference type="EMBL" id="CP157947">
    <property type="protein sequence ID" value="XBS71279.1"/>
    <property type="molecule type" value="Genomic_DNA"/>
</dbReference>
<sequence length="237" mass="25759">MMTLNHLVLGYQGQRVAAPLSGSFHSGSLTAIIGANGTGKSTLLKTIAGLLPPVAGQLTFAGALRPRIAYLPQQSELDRQFPVNVYDVVSMGCWPATGLLRRITGADKVLIRQALERVGLSSMPSRPIDALSGGQFQRMLFARLLVQQAPLVLLDEPFTGIDRLTCDLLLEVIGQLHRAGRTIIVVLHDHGQVARHFPQTLLLAPDQNRWGPSADILPRRTPQAESCFCFPSLERVG</sequence>
<dbReference type="InterPro" id="IPR027417">
    <property type="entry name" value="P-loop_NTPase"/>
</dbReference>
<gene>
    <name evidence="6" type="ORF">ABK905_10225</name>
</gene>
<proteinExistence type="inferred from homology"/>
<keyword evidence="4 6" id="KW-0067">ATP-binding</keyword>
<dbReference type="CDD" id="cd03235">
    <property type="entry name" value="ABC_Metallic_Cations"/>
    <property type="match status" value="1"/>
</dbReference>
<dbReference type="AlphaFoldDB" id="A0AAU7QE09"/>
<dbReference type="InterPro" id="IPR050153">
    <property type="entry name" value="Metal_Ion_Import_ABC"/>
</dbReference>
<comment type="similarity">
    <text evidence="1">Belongs to the ABC transporter superfamily.</text>
</comment>
<dbReference type="InterPro" id="IPR017871">
    <property type="entry name" value="ABC_transporter-like_CS"/>
</dbReference>